<dbReference type="EMBL" id="KB932203">
    <property type="protein sequence ID" value="KCV71436.1"/>
    <property type="molecule type" value="Genomic_DNA"/>
</dbReference>
<keyword evidence="5" id="KW-1185">Reference proteome</keyword>
<keyword evidence="3" id="KW-0175">Coiled coil</keyword>
<keyword evidence="2" id="KW-0143">Chaperone</keyword>
<protein>
    <submittedName>
        <fullName evidence="4">Uncharacterized protein</fullName>
    </submittedName>
</protein>
<evidence type="ECO:0000313" key="5">
    <source>
        <dbReference type="Proteomes" id="UP000030693"/>
    </source>
</evidence>
<proteinExistence type="inferred from homology"/>
<sequence>MSAPTPAPMTEQQLKADVERLSQLTQDLSDFVEQRQVLQRQLNECLTVKKEFDLLPPNDEDPGDMVYKMENKRLVSLSLAESRQQLERRLKFLEESSERLEKQILARDTERNNLLLKAPQLRAYLNRAK</sequence>
<dbReference type="Proteomes" id="UP000030693">
    <property type="component" value="Unassembled WGS sequence"/>
</dbReference>
<dbReference type="AlphaFoldDB" id="A0A058ZBY1"/>
<dbReference type="GO" id="GO:0051082">
    <property type="term" value="F:unfolded protein binding"/>
    <property type="evidence" value="ECO:0007669"/>
    <property type="project" value="InterPro"/>
</dbReference>
<evidence type="ECO:0000256" key="3">
    <source>
        <dbReference type="SAM" id="Coils"/>
    </source>
</evidence>
<reference evidence="4" key="1">
    <citation type="submission" date="2013-04" db="EMBL/GenBank/DDBJ databases">
        <title>The Genome Sequence of Fonticula alba ATCC 38817.</title>
        <authorList>
            <consortium name="The Broad Institute Genomics Platform"/>
            <person name="Russ C."/>
            <person name="Cuomo C."/>
            <person name="Burger G."/>
            <person name="Gray M.W."/>
            <person name="Holland P.W.H."/>
            <person name="King N."/>
            <person name="Lang F.B.F."/>
            <person name="Roger A.J."/>
            <person name="Ruiz-Trillo I."/>
            <person name="Brown M."/>
            <person name="Walker B."/>
            <person name="Young S."/>
            <person name="Zeng Q."/>
            <person name="Gargeya S."/>
            <person name="Fitzgerald M."/>
            <person name="Haas B."/>
            <person name="Abouelleil A."/>
            <person name="Allen A.W."/>
            <person name="Alvarado L."/>
            <person name="Arachchi H.M."/>
            <person name="Berlin A.M."/>
            <person name="Chapman S.B."/>
            <person name="Gainer-Dewar J."/>
            <person name="Goldberg J."/>
            <person name="Griggs A."/>
            <person name="Gujja S."/>
            <person name="Hansen M."/>
            <person name="Howarth C."/>
            <person name="Imamovic A."/>
            <person name="Ireland A."/>
            <person name="Larimer J."/>
            <person name="McCowan C."/>
            <person name="Murphy C."/>
            <person name="Pearson M."/>
            <person name="Poon T.W."/>
            <person name="Priest M."/>
            <person name="Roberts A."/>
            <person name="Saif S."/>
            <person name="Shea T."/>
            <person name="Sisk P."/>
            <person name="Sykes S."/>
            <person name="Wortman J."/>
            <person name="Nusbaum C."/>
            <person name="Birren B."/>
        </authorList>
    </citation>
    <scope>NUCLEOTIDE SEQUENCE [LARGE SCALE GENOMIC DNA]</scope>
    <source>
        <strain evidence="4">ATCC 38817</strain>
    </source>
</reference>
<evidence type="ECO:0000256" key="1">
    <source>
        <dbReference type="ARBA" id="ARBA00008045"/>
    </source>
</evidence>
<evidence type="ECO:0000313" key="4">
    <source>
        <dbReference type="EMBL" id="KCV71436.1"/>
    </source>
</evidence>
<evidence type="ECO:0000256" key="2">
    <source>
        <dbReference type="ARBA" id="ARBA00023186"/>
    </source>
</evidence>
<dbReference type="PANTHER" id="PTHR21431:SF0">
    <property type="entry name" value="PREFOLDIN SUBUNIT 6"/>
    <property type="match status" value="1"/>
</dbReference>
<dbReference type="GeneID" id="20527108"/>
<dbReference type="GO" id="GO:0016272">
    <property type="term" value="C:prefoldin complex"/>
    <property type="evidence" value="ECO:0007669"/>
    <property type="project" value="InterPro"/>
</dbReference>
<gene>
    <name evidence="4" type="ORF">H696_02383</name>
</gene>
<organism evidence="4">
    <name type="scientific">Fonticula alba</name>
    <name type="common">Slime mold</name>
    <dbReference type="NCBI Taxonomy" id="691883"/>
    <lineage>
        <taxon>Eukaryota</taxon>
        <taxon>Rotosphaerida</taxon>
        <taxon>Fonticulaceae</taxon>
        <taxon>Fonticula</taxon>
    </lineage>
</organism>
<dbReference type="OrthoDB" id="248120at2759"/>
<dbReference type="GO" id="GO:0005737">
    <property type="term" value="C:cytoplasm"/>
    <property type="evidence" value="ECO:0007669"/>
    <property type="project" value="TreeGrafter"/>
</dbReference>
<dbReference type="RefSeq" id="XP_009494559.1">
    <property type="nucleotide sequence ID" value="XM_009496284.1"/>
</dbReference>
<dbReference type="InterPro" id="IPR009053">
    <property type="entry name" value="Prefoldin"/>
</dbReference>
<dbReference type="Pfam" id="PF01920">
    <property type="entry name" value="Prefoldin_2"/>
    <property type="match status" value="1"/>
</dbReference>
<dbReference type="Gene3D" id="1.10.287.370">
    <property type="match status" value="1"/>
</dbReference>
<dbReference type="GO" id="GO:0051131">
    <property type="term" value="P:chaperone-mediated protein complex assembly"/>
    <property type="evidence" value="ECO:0007669"/>
    <property type="project" value="TreeGrafter"/>
</dbReference>
<feature type="coiled-coil region" evidence="3">
    <location>
        <begin position="76"/>
        <end position="103"/>
    </location>
</feature>
<dbReference type="PANTHER" id="PTHR21431">
    <property type="entry name" value="PREFOLDIN SUBUNIT 6"/>
    <property type="match status" value="1"/>
</dbReference>
<dbReference type="InterPro" id="IPR002777">
    <property type="entry name" value="PFD_beta-like"/>
</dbReference>
<dbReference type="GO" id="GO:0051087">
    <property type="term" value="F:protein-folding chaperone binding"/>
    <property type="evidence" value="ECO:0007669"/>
    <property type="project" value="TreeGrafter"/>
</dbReference>
<comment type="similarity">
    <text evidence="1">Belongs to the prefoldin subunit beta family.</text>
</comment>
<dbReference type="STRING" id="691883.A0A058ZBY1"/>
<dbReference type="GO" id="GO:0006457">
    <property type="term" value="P:protein folding"/>
    <property type="evidence" value="ECO:0007669"/>
    <property type="project" value="InterPro"/>
</dbReference>
<accession>A0A058ZBY1</accession>
<dbReference type="SUPFAM" id="SSF46579">
    <property type="entry name" value="Prefoldin"/>
    <property type="match status" value="1"/>
</dbReference>
<name>A0A058ZBY1_FONAL</name>